<dbReference type="InterPro" id="IPR038693">
    <property type="entry name" value="PaaB_sf"/>
</dbReference>
<keyword evidence="2" id="KW-1185">Reference proteome</keyword>
<dbReference type="Proteomes" id="UP000450917">
    <property type="component" value="Unassembled WGS sequence"/>
</dbReference>
<evidence type="ECO:0000313" key="1">
    <source>
        <dbReference type="EMBL" id="MUG69357.1"/>
    </source>
</evidence>
<name>A0A7X3CRV8_9BACL</name>
<accession>A0A7X3CRV8</accession>
<reference evidence="1 2" key="1">
    <citation type="submission" date="2019-11" db="EMBL/GenBank/DDBJ databases">
        <title>Draft genome sequences of five Paenibacillus species of dairy origin.</title>
        <authorList>
            <person name="Olajide A.M."/>
            <person name="Chen S."/>
            <person name="Lapointe G."/>
        </authorList>
    </citation>
    <scope>NUCLEOTIDE SEQUENCE [LARGE SCALE GENOMIC DNA]</scope>
    <source>
        <strain evidence="1 2">2CS3</strain>
    </source>
</reference>
<dbReference type="Gene3D" id="3.10.20.520">
    <property type="entry name" value="Phenylacetic acid degradation B"/>
    <property type="match status" value="1"/>
</dbReference>
<evidence type="ECO:0000313" key="2">
    <source>
        <dbReference type="Proteomes" id="UP000450917"/>
    </source>
</evidence>
<proteinExistence type="predicted"/>
<sequence length="78" mass="9121">MNSSSKQKKEYNVFTRIKRGDDLVMVGTVAAETDQLAKVYATFVYDEEDWVEMCVVPREEITWIRQPEGLFEKWGDGR</sequence>
<dbReference type="AlphaFoldDB" id="A0A7X3CRV8"/>
<comment type="caution">
    <text evidence="1">The sequence shown here is derived from an EMBL/GenBank/DDBJ whole genome shotgun (WGS) entry which is preliminary data.</text>
</comment>
<dbReference type="RefSeq" id="WP_141334459.1">
    <property type="nucleotide sequence ID" value="NZ_WNZX01000001.1"/>
</dbReference>
<dbReference type="EMBL" id="WNZX01000001">
    <property type="protein sequence ID" value="MUG69357.1"/>
    <property type="molecule type" value="Genomic_DNA"/>
</dbReference>
<protein>
    <submittedName>
        <fullName evidence="1">Uncharacterized protein</fullName>
    </submittedName>
</protein>
<organism evidence="1 2">
    <name type="scientific">Paenibacillus validus</name>
    <dbReference type="NCBI Taxonomy" id="44253"/>
    <lineage>
        <taxon>Bacteria</taxon>
        <taxon>Bacillati</taxon>
        <taxon>Bacillota</taxon>
        <taxon>Bacilli</taxon>
        <taxon>Bacillales</taxon>
        <taxon>Paenibacillaceae</taxon>
        <taxon>Paenibacillus</taxon>
    </lineage>
</organism>
<gene>
    <name evidence="1" type="ORF">GNP93_01575</name>
</gene>